<keyword evidence="2" id="KW-1185">Reference proteome</keyword>
<evidence type="ECO:0000313" key="2">
    <source>
        <dbReference type="Proteomes" id="UP000789570"/>
    </source>
</evidence>
<dbReference type="Proteomes" id="UP000789570">
    <property type="component" value="Unassembled WGS sequence"/>
</dbReference>
<gene>
    <name evidence="1" type="ORF">FCALED_LOCUS7494</name>
</gene>
<sequence length="132" mass="14990">MRSNDNNQQPTPFSYTCNNNQNFQHNNNNGAYPNIAAHSAPVTALPHFTSFECYLPSNDGRIYHVLYTELSPLEITRLLNNGKDLSNFPRMIQQDQHPVESQAYQQNNVQNNIQQSNVVISGIMQDSPIQNV</sequence>
<proteinExistence type="predicted"/>
<organism evidence="1 2">
    <name type="scientific">Funneliformis caledonium</name>
    <dbReference type="NCBI Taxonomy" id="1117310"/>
    <lineage>
        <taxon>Eukaryota</taxon>
        <taxon>Fungi</taxon>
        <taxon>Fungi incertae sedis</taxon>
        <taxon>Mucoromycota</taxon>
        <taxon>Glomeromycotina</taxon>
        <taxon>Glomeromycetes</taxon>
        <taxon>Glomerales</taxon>
        <taxon>Glomeraceae</taxon>
        <taxon>Funneliformis</taxon>
    </lineage>
</organism>
<accession>A0A9N9BVX6</accession>
<comment type="caution">
    <text evidence="1">The sequence shown here is derived from an EMBL/GenBank/DDBJ whole genome shotgun (WGS) entry which is preliminary data.</text>
</comment>
<protein>
    <submittedName>
        <fullName evidence="1">1176_t:CDS:1</fullName>
    </submittedName>
</protein>
<dbReference type="EMBL" id="CAJVPQ010001998">
    <property type="protein sequence ID" value="CAG8578988.1"/>
    <property type="molecule type" value="Genomic_DNA"/>
</dbReference>
<dbReference type="AlphaFoldDB" id="A0A9N9BVX6"/>
<evidence type="ECO:0000313" key="1">
    <source>
        <dbReference type="EMBL" id="CAG8578988.1"/>
    </source>
</evidence>
<reference evidence="1" key="1">
    <citation type="submission" date="2021-06" db="EMBL/GenBank/DDBJ databases">
        <authorList>
            <person name="Kallberg Y."/>
            <person name="Tangrot J."/>
            <person name="Rosling A."/>
        </authorList>
    </citation>
    <scope>NUCLEOTIDE SEQUENCE</scope>
    <source>
        <strain evidence="1">UK204</strain>
    </source>
</reference>
<name>A0A9N9BVX6_9GLOM</name>